<dbReference type="AlphaFoldDB" id="A0A4R4ZUF4"/>
<evidence type="ECO:0000313" key="1">
    <source>
        <dbReference type="EMBL" id="TDD61996.1"/>
    </source>
</evidence>
<keyword evidence="2" id="KW-1185">Reference proteome</keyword>
<proteinExistence type="predicted"/>
<reference evidence="1 2" key="1">
    <citation type="submission" date="2019-03" db="EMBL/GenBank/DDBJ databases">
        <title>Draft genome sequences of novel Actinobacteria.</title>
        <authorList>
            <person name="Sahin N."/>
            <person name="Ay H."/>
            <person name="Saygin H."/>
        </authorList>
    </citation>
    <scope>NUCLEOTIDE SEQUENCE [LARGE SCALE GENOMIC DNA]</scope>
    <source>
        <strain evidence="1 2">JCM 13523</strain>
    </source>
</reference>
<dbReference type="RefSeq" id="WP_132165883.1">
    <property type="nucleotide sequence ID" value="NZ_SMKX01000009.1"/>
</dbReference>
<sequence>MSEAQAASDYGDVCRRSNADHDLSHLYAAVVSARVAERLGRATRPPGGGLRSNGDRLTTALVAYTTALEGYGLPVPPVIRDELRLRRALP</sequence>
<name>A0A4R4ZUF4_9ACTN</name>
<protein>
    <submittedName>
        <fullName evidence="1">Uncharacterized protein</fullName>
    </submittedName>
</protein>
<dbReference type="EMBL" id="SMKX01000009">
    <property type="protein sequence ID" value="TDD61996.1"/>
    <property type="molecule type" value="Genomic_DNA"/>
</dbReference>
<comment type="caution">
    <text evidence="1">The sequence shown here is derived from an EMBL/GenBank/DDBJ whole genome shotgun (WGS) entry which is preliminary data.</text>
</comment>
<dbReference type="OrthoDB" id="3828823at2"/>
<organism evidence="1 2">
    <name type="scientific">Kribbella antibiotica</name>
    <dbReference type="NCBI Taxonomy" id="190195"/>
    <lineage>
        <taxon>Bacteria</taxon>
        <taxon>Bacillati</taxon>
        <taxon>Actinomycetota</taxon>
        <taxon>Actinomycetes</taxon>
        <taxon>Propionibacteriales</taxon>
        <taxon>Kribbellaceae</taxon>
        <taxon>Kribbella</taxon>
    </lineage>
</organism>
<gene>
    <name evidence="1" type="ORF">E1263_05100</name>
</gene>
<evidence type="ECO:0000313" key="2">
    <source>
        <dbReference type="Proteomes" id="UP000295124"/>
    </source>
</evidence>
<accession>A0A4R4ZUF4</accession>
<dbReference type="Proteomes" id="UP000295124">
    <property type="component" value="Unassembled WGS sequence"/>
</dbReference>